<dbReference type="EMBL" id="CCND01000005">
    <property type="protein sequence ID" value="CDX51174.1"/>
    <property type="molecule type" value="Genomic_DNA"/>
</dbReference>
<evidence type="ECO:0000256" key="1">
    <source>
        <dbReference type="ARBA" id="ARBA00005291"/>
    </source>
</evidence>
<protein>
    <submittedName>
        <fullName evidence="3">NIPSNAP family containing protein</fullName>
    </submittedName>
</protein>
<dbReference type="Pfam" id="PF07978">
    <property type="entry name" value="NIPSNAP"/>
    <property type="match status" value="1"/>
</dbReference>
<dbReference type="SUPFAM" id="SSF54909">
    <property type="entry name" value="Dimeric alpha+beta barrel"/>
    <property type="match status" value="1"/>
</dbReference>
<organism evidence="3 4">
    <name type="scientific">Mesorhizobium plurifarium</name>
    <dbReference type="NCBI Taxonomy" id="69974"/>
    <lineage>
        <taxon>Bacteria</taxon>
        <taxon>Pseudomonadati</taxon>
        <taxon>Pseudomonadota</taxon>
        <taxon>Alphaproteobacteria</taxon>
        <taxon>Hyphomicrobiales</taxon>
        <taxon>Phyllobacteriaceae</taxon>
        <taxon>Mesorhizobium</taxon>
    </lineage>
</organism>
<accession>A0A0K2VQJ5</accession>
<evidence type="ECO:0000313" key="4">
    <source>
        <dbReference type="Proteomes" id="UP000182888"/>
    </source>
</evidence>
<proteinExistence type="inferred from homology"/>
<reference evidence="4" key="1">
    <citation type="submission" date="2014-08" db="EMBL/GenBank/DDBJ databases">
        <authorList>
            <person name="Edwards T."/>
        </authorList>
    </citation>
    <scope>NUCLEOTIDE SEQUENCE [LARGE SCALE GENOMIC DNA]</scope>
</reference>
<feature type="domain" description="NIPSNAP" evidence="2">
    <location>
        <begin position="5"/>
        <end position="102"/>
    </location>
</feature>
<comment type="similarity">
    <text evidence="1">Belongs to the NipSnap family.</text>
</comment>
<dbReference type="AlphaFoldDB" id="A0A0K2VQJ5"/>
<evidence type="ECO:0000259" key="2">
    <source>
        <dbReference type="Pfam" id="PF07978"/>
    </source>
</evidence>
<evidence type="ECO:0000313" key="3">
    <source>
        <dbReference type="EMBL" id="CDX51174.1"/>
    </source>
</evidence>
<gene>
    <name evidence="3" type="ORF">MPL1032_130184</name>
</gene>
<dbReference type="InterPro" id="IPR051557">
    <property type="entry name" value="NipSnap_domain"/>
</dbReference>
<dbReference type="InterPro" id="IPR011008">
    <property type="entry name" value="Dimeric_a/b-barrel"/>
</dbReference>
<dbReference type="Proteomes" id="UP000182888">
    <property type="component" value="Unassembled WGS sequence"/>
</dbReference>
<dbReference type="PANTHER" id="PTHR21017">
    <property type="entry name" value="NIPSNAP-RELATED"/>
    <property type="match status" value="1"/>
</dbReference>
<dbReference type="PANTHER" id="PTHR21017:SF17">
    <property type="entry name" value="PROTEIN NIPSNAP"/>
    <property type="match status" value="1"/>
</dbReference>
<name>A0A0K2VQJ5_MESPL</name>
<dbReference type="InterPro" id="IPR012577">
    <property type="entry name" value="NIPSNAP"/>
</dbReference>
<dbReference type="Gene3D" id="3.30.70.100">
    <property type="match status" value="1"/>
</dbReference>
<sequence>MIFDHRTYTARPNKLPHFLKLYEDVGLPMQRHYLGEPFGFFQTHIGDLSRTVHLWKYETLADREERRDRMEADPEWQAYRRKVIETDYLLDMRNQILKPVSFFNPGK</sequence>